<evidence type="ECO:0000259" key="8">
    <source>
        <dbReference type="Pfam" id="PF13505"/>
    </source>
</evidence>
<keyword evidence="4" id="KW-0472">Membrane</keyword>
<dbReference type="GO" id="GO:0008643">
    <property type="term" value="P:carbohydrate transport"/>
    <property type="evidence" value="ECO:0007669"/>
    <property type="project" value="InterPro"/>
</dbReference>
<proteinExistence type="inferred from homology"/>
<feature type="domain" description="Outer membrane protein beta-barrel" evidence="8">
    <location>
        <begin position="93"/>
        <end position="295"/>
    </location>
</feature>
<reference evidence="9 10" key="1">
    <citation type="submission" date="2006-03" db="EMBL/GenBank/DDBJ databases">
        <title>Complete sequence of Rhodopseudomonas palustris BisB5.</title>
        <authorList>
            <consortium name="US DOE Joint Genome Institute"/>
            <person name="Copeland A."/>
            <person name="Lucas S."/>
            <person name="Lapidus A."/>
            <person name="Barry K."/>
            <person name="Detter J.C."/>
            <person name="Glavina del Rio T."/>
            <person name="Hammon N."/>
            <person name="Israni S."/>
            <person name="Dalin E."/>
            <person name="Tice H."/>
            <person name="Pitluck S."/>
            <person name="Chain P."/>
            <person name="Malfatti S."/>
            <person name="Shin M."/>
            <person name="Vergez L."/>
            <person name="Schmutz J."/>
            <person name="Larimer F."/>
            <person name="Land M."/>
            <person name="Hauser L."/>
            <person name="Pelletier D.A."/>
            <person name="Kyrpides N."/>
            <person name="Lykidis A."/>
            <person name="Oda Y."/>
            <person name="Harwood C.S."/>
            <person name="Richardson P."/>
        </authorList>
    </citation>
    <scope>NUCLEOTIDE SEQUENCE [LARGE SCALE GENOMIC DNA]</scope>
    <source>
        <strain evidence="9 10">BisB5</strain>
    </source>
</reference>
<dbReference type="SUPFAM" id="SSF56925">
    <property type="entry name" value="OMPA-like"/>
    <property type="match status" value="1"/>
</dbReference>
<evidence type="ECO:0000256" key="5">
    <source>
        <dbReference type="ARBA" id="ARBA00023237"/>
    </source>
</evidence>
<evidence type="ECO:0000313" key="10">
    <source>
        <dbReference type="Proteomes" id="UP000001818"/>
    </source>
</evidence>
<dbReference type="Pfam" id="PF04966">
    <property type="entry name" value="OprB"/>
    <property type="match status" value="1"/>
</dbReference>
<keyword evidence="5" id="KW-0998">Cell outer membrane</keyword>
<dbReference type="PANTHER" id="PTHR34001">
    <property type="entry name" value="BLL7405 PROTEIN"/>
    <property type="match status" value="1"/>
</dbReference>
<dbReference type="Pfam" id="PF13505">
    <property type="entry name" value="OMP_b-brl"/>
    <property type="match status" value="1"/>
</dbReference>
<name>Q133F2_RHOPS</name>
<comment type="similarity">
    <text evidence="2 7">Belongs to the OprB family.</text>
</comment>
<dbReference type="GO" id="GO:0009279">
    <property type="term" value="C:cell outer membrane"/>
    <property type="evidence" value="ECO:0007669"/>
    <property type="project" value="UniProtKB-SubCell"/>
</dbReference>
<dbReference type="eggNOG" id="COG3637">
    <property type="taxonomic scope" value="Bacteria"/>
</dbReference>
<dbReference type="InterPro" id="IPR051692">
    <property type="entry name" value="OMP-like"/>
</dbReference>
<comment type="subcellular location">
    <subcellularLocation>
        <location evidence="1">Cell outer membrane</location>
    </subcellularLocation>
</comment>
<dbReference type="Gene3D" id="2.40.160.20">
    <property type="match status" value="1"/>
</dbReference>
<dbReference type="InterPro" id="IPR011250">
    <property type="entry name" value="OMP/PagP_B-barrel"/>
</dbReference>
<keyword evidence="3" id="KW-0732">Signal</keyword>
<dbReference type="Gene3D" id="2.40.160.180">
    <property type="entry name" value="Carbohydrate-selective porin OprB"/>
    <property type="match status" value="1"/>
</dbReference>
<evidence type="ECO:0000256" key="7">
    <source>
        <dbReference type="RuleBase" id="RU363072"/>
    </source>
</evidence>
<dbReference type="EMBL" id="CP000283">
    <property type="protein sequence ID" value="ABE40787.1"/>
    <property type="molecule type" value="Genomic_DNA"/>
</dbReference>
<dbReference type="KEGG" id="rpd:RPD_3564"/>
<protein>
    <submittedName>
        <fullName evidence="9">Carbohydrate-selective porin OprB</fullName>
    </submittedName>
</protein>
<evidence type="ECO:0000313" key="9">
    <source>
        <dbReference type="EMBL" id="ABE40787.1"/>
    </source>
</evidence>
<evidence type="ECO:0000256" key="1">
    <source>
        <dbReference type="ARBA" id="ARBA00004442"/>
    </source>
</evidence>
<dbReference type="GO" id="GO:0015288">
    <property type="term" value="F:porin activity"/>
    <property type="evidence" value="ECO:0007669"/>
    <property type="project" value="InterPro"/>
</dbReference>
<organism evidence="9 10">
    <name type="scientific">Rhodopseudomonas palustris (strain BisB5)</name>
    <dbReference type="NCBI Taxonomy" id="316057"/>
    <lineage>
        <taxon>Bacteria</taxon>
        <taxon>Pseudomonadati</taxon>
        <taxon>Pseudomonadota</taxon>
        <taxon>Alphaproteobacteria</taxon>
        <taxon>Hyphomicrobiales</taxon>
        <taxon>Nitrobacteraceae</taxon>
        <taxon>Rhodopseudomonas</taxon>
    </lineage>
</organism>
<evidence type="ECO:0000256" key="6">
    <source>
        <dbReference type="ARBA" id="ARBA00038306"/>
    </source>
</evidence>
<dbReference type="InterPro" id="IPR007049">
    <property type="entry name" value="Carb-sel_porin_OprB"/>
</dbReference>
<evidence type="ECO:0000256" key="2">
    <source>
        <dbReference type="ARBA" id="ARBA00008769"/>
    </source>
</evidence>
<comment type="similarity">
    <text evidence="6">Belongs to the Omp25/RopB family.</text>
</comment>
<dbReference type="HOGENOM" id="CLU_392228_0_0_5"/>
<dbReference type="InterPro" id="IPR027385">
    <property type="entry name" value="Beta-barrel_OMP"/>
</dbReference>
<dbReference type="AlphaFoldDB" id="Q133F2"/>
<evidence type="ECO:0000256" key="4">
    <source>
        <dbReference type="ARBA" id="ARBA00023136"/>
    </source>
</evidence>
<gene>
    <name evidence="9" type="ordered locus">RPD_3564</name>
</gene>
<accession>Q133F2</accession>
<dbReference type="STRING" id="316057.RPD_3564"/>
<evidence type="ECO:0000256" key="3">
    <source>
        <dbReference type="ARBA" id="ARBA00022729"/>
    </source>
</evidence>
<dbReference type="Proteomes" id="UP000001818">
    <property type="component" value="Chromosome"/>
</dbReference>
<dbReference type="InterPro" id="IPR038673">
    <property type="entry name" value="OprB_sf"/>
</dbReference>
<dbReference type="PANTHER" id="PTHR34001:SF3">
    <property type="entry name" value="BLL7405 PROTEIN"/>
    <property type="match status" value="1"/>
</dbReference>
<sequence>MLRGFAPAFPSASNRPRFVVLSLRCGEILPSPLAAAANGPTLCYGTANSSAGVIGRVRKTVIIGILAGVVTTPAAGGGIVVKAPAAGGPAVFDWNGFYIGGHFSYVAGRSDWTAQPAGVSGTIDLFDAFDAFKGTGSYTLGLQAGYNVLLPSRWLLGLEADLTSPNRIGGNASISPPTGTIGGHDHQTQLAGTVRGRLGYALDGWLPYATAGFAWSYDRLRWPSEAAATEETALLWRLGWAAGAGVELPLSPAWTARVEYLATGFGRDTARFPIAGHQIESDALIHAVRLGLNYRLGEDLAKSDVFTKGIDALELDRFAVHGQATLTWQYAPPFRSPYRGQNSLLPNQARETFDMTFYVGTKLWDGAEFWVNPEIDQGFGLSGTFGVAAFPSAESYKVGSDYPYARLPRYFVRQTLDLGGATETIQGGPNQFAGKQSSERMVITAGKFSVGDIFDVNRYAHDPRVDFLNWGLADATTFDYAADAWAFTYGTAVEWYTGPWTVRGGVFDLPVTPNNTDLDPSFGQFQMVGELEHRHQFWGLSGKLLVTGFLNRARLGRFDEAVRRGQATGTTPEIADVRRYTSKTGVSASLEQQLTPDIGLFARAGLSSPNLETNAFTDSDRALSAGLSVSGRMWGRADDTLGLGGLINHISAARIAYLDAGGLTAIIGDGRLPNSGNERVIEAYYSLPVLSWRLTADYQFIANPAFNRDRGPVHAIATRLRTQF</sequence>